<dbReference type="SUPFAM" id="SSF56300">
    <property type="entry name" value="Metallo-dependent phosphatases"/>
    <property type="match status" value="1"/>
</dbReference>
<evidence type="ECO:0000313" key="3">
    <source>
        <dbReference type="EMBL" id="QGQ97407.1"/>
    </source>
</evidence>
<gene>
    <name evidence="3" type="ORF">EHS13_22225</name>
</gene>
<feature type="domain" description="Calcineurin-like phosphoesterase" evidence="2">
    <location>
        <begin position="4"/>
        <end position="210"/>
    </location>
</feature>
<name>A0A6B8RNI6_9BACL</name>
<protein>
    <submittedName>
        <fullName evidence="3">DNA repair exonuclease</fullName>
    </submittedName>
</protein>
<reference evidence="4" key="1">
    <citation type="submission" date="2018-11" db="EMBL/GenBank/DDBJ databases">
        <title>Complete genome sequence of Paenibacillus sp. ML311-T8.</title>
        <authorList>
            <person name="Nam Y.-D."/>
            <person name="Kang J."/>
            <person name="Chung W.-H."/>
            <person name="Park Y.S."/>
        </authorList>
    </citation>
    <scope>NUCLEOTIDE SEQUENCE [LARGE SCALE GENOMIC DNA]</scope>
    <source>
        <strain evidence="4">ML311-T8</strain>
    </source>
</reference>
<dbReference type="InterPro" id="IPR029052">
    <property type="entry name" value="Metallo-depent_PP-like"/>
</dbReference>
<dbReference type="CDD" id="cd00840">
    <property type="entry name" value="MPP_Mre11_N"/>
    <property type="match status" value="1"/>
</dbReference>
<dbReference type="Pfam" id="PF00149">
    <property type="entry name" value="Metallophos"/>
    <property type="match status" value="1"/>
</dbReference>
<dbReference type="AlphaFoldDB" id="A0A6B8RNI6"/>
<keyword evidence="3" id="KW-0269">Exonuclease</keyword>
<dbReference type="InterPro" id="IPR004843">
    <property type="entry name" value="Calcineurin-like_PHP"/>
</dbReference>
<dbReference type="InterPro" id="IPR014576">
    <property type="entry name" value="Pesterase_YhaO"/>
</dbReference>
<dbReference type="KEGG" id="ppsc:EHS13_22225"/>
<dbReference type="InterPro" id="IPR041796">
    <property type="entry name" value="Mre11_N"/>
</dbReference>
<keyword evidence="4" id="KW-1185">Reference proteome</keyword>
<dbReference type="PANTHER" id="PTHR30337:SF7">
    <property type="entry name" value="PHOSPHOESTERASE"/>
    <property type="match status" value="1"/>
</dbReference>
<organism evidence="3 4">
    <name type="scientific">Paenibacillus psychroresistens</name>
    <dbReference type="NCBI Taxonomy" id="1778678"/>
    <lineage>
        <taxon>Bacteria</taxon>
        <taxon>Bacillati</taxon>
        <taxon>Bacillota</taxon>
        <taxon>Bacilli</taxon>
        <taxon>Bacillales</taxon>
        <taxon>Paenibacillaceae</taxon>
        <taxon>Paenibacillus</taxon>
    </lineage>
</organism>
<proteinExistence type="predicted"/>
<sequence length="457" mass="50875">MKAFRFIHAADLHLDSPFVGMAELPLGIRESLRQSTFKAMANLVELAIQQSVDFVLISGDVYDLADRSLRAQIRFQKALQRLSAAGIASYIVHGNHDPEDGRAARLNWPTLAYFFSAREVESLPVKLEGKGTVAQIYGISYATAAVTENLAKRITEKYQQNIGSHSDLFRIGLLHTNVEGNQAHANYAPCSIQDLLGSGMDYWALGHVHTRQVLNTEPAIVYPGNLQGRSIRETEAKGCYIVDVSEFGEAKLTFHALDAIRWQQRSISIQGIHTEQELKERFELELEKAREDAAGRASIIRITLTDRGPIHVTLQKKSVLDELITELREDEVRRLENLGSLNVGLIELDGIVETADPLTGNYVWIESVQVHSGLEVDKNLLLDQESFLGDLLRLSESILTDEALLAAFCAETLDPLFTQSKAAKYLSGVGREEHKAWVKAAQELAIDFLAADARWDE</sequence>
<dbReference type="Gene3D" id="3.60.21.10">
    <property type="match status" value="1"/>
</dbReference>
<keyword evidence="3" id="KW-0540">Nuclease</keyword>
<dbReference type="InterPro" id="IPR050535">
    <property type="entry name" value="DNA_Repair-Maintenance_Comp"/>
</dbReference>
<dbReference type="PIRSF" id="PIRSF033091">
    <property type="entry name" value="Pesterase_YhaO"/>
    <property type="match status" value="1"/>
</dbReference>
<evidence type="ECO:0000313" key="4">
    <source>
        <dbReference type="Proteomes" id="UP000426246"/>
    </source>
</evidence>
<dbReference type="OrthoDB" id="9773856at2"/>
<dbReference type="GO" id="GO:0004527">
    <property type="term" value="F:exonuclease activity"/>
    <property type="evidence" value="ECO:0007669"/>
    <property type="project" value="UniProtKB-KW"/>
</dbReference>
<evidence type="ECO:0000259" key="2">
    <source>
        <dbReference type="Pfam" id="PF00149"/>
    </source>
</evidence>
<dbReference type="RefSeq" id="WP_155702511.1">
    <property type="nucleotide sequence ID" value="NZ_CP034235.1"/>
</dbReference>
<evidence type="ECO:0000256" key="1">
    <source>
        <dbReference type="ARBA" id="ARBA00022801"/>
    </source>
</evidence>
<dbReference type="PANTHER" id="PTHR30337">
    <property type="entry name" value="COMPONENT OF ATP-DEPENDENT DSDNA EXONUCLEASE"/>
    <property type="match status" value="1"/>
</dbReference>
<dbReference type="Proteomes" id="UP000426246">
    <property type="component" value="Chromosome"/>
</dbReference>
<accession>A0A6B8RNI6</accession>
<dbReference type="EMBL" id="CP034235">
    <property type="protein sequence ID" value="QGQ97407.1"/>
    <property type="molecule type" value="Genomic_DNA"/>
</dbReference>
<keyword evidence="1" id="KW-0378">Hydrolase</keyword>